<dbReference type="InterPro" id="IPR036424">
    <property type="entry name" value="UPP_synth-like_sf"/>
</dbReference>
<dbReference type="PANTHER" id="PTHR10291">
    <property type="entry name" value="DEHYDRODOLICHYL DIPHOSPHATE SYNTHASE FAMILY MEMBER"/>
    <property type="match status" value="1"/>
</dbReference>
<dbReference type="NCBIfam" id="TIGR00055">
    <property type="entry name" value="uppS"/>
    <property type="match status" value="1"/>
</dbReference>
<dbReference type="InterPro" id="IPR001441">
    <property type="entry name" value="UPP_synth-like"/>
</dbReference>
<dbReference type="AlphaFoldDB" id="A0A8J6C4P7"/>
<dbReference type="PROSITE" id="PS01066">
    <property type="entry name" value="UPP_SYNTHASE"/>
    <property type="match status" value="1"/>
</dbReference>
<dbReference type="GO" id="GO:0005783">
    <property type="term" value="C:endoplasmic reticulum"/>
    <property type="evidence" value="ECO:0007669"/>
    <property type="project" value="TreeGrafter"/>
</dbReference>
<organism evidence="5 6">
    <name type="scientific">Diacronema lutheri</name>
    <name type="common">Unicellular marine alga</name>
    <name type="synonym">Monochrysis lutheri</name>
    <dbReference type="NCBI Taxonomy" id="2081491"/>
    <lineage>
        <taxon>Eukaryota</taxon>
        <taxon>Haptista</taxon>
        <taxon>Haptophyta</taxon>
        <taxon>Pavlovophyceae</taxon>
        <taxon>Pavlovales</taxon>
        <taxon>Pavlovaceae</taxon>
        <taxon>Diacronema</taxon>
    </lineage>
</organism>
<sequence>MAADRRLPWWLRWTCAIFRAGEVPRHVAFIMDGNRRYARQLGVELQAGHTAGFDKLEQVLEWCLELGVEAVTVFAFSIDNFRRPAAEVDALMSLARDKFAHFQAHESLIQRYGMRLQIVGDLHLVPPAVLAEMERAVALTRTHTGPLLNVCFAYTAQHELLHATRAIVAATRAGELDVDEIDEHAISRAMPSNVAPDGQQVPAVDLLVRTSGERRLSNFLLWQAAGARLAFLDVLWPALSAWSFFAVLIQFQLSQPAVASAAWRDRECVRSSGCCS</sequence>
<dbReference type="InterPro" id="IPR018520">
    <property type="entry name" value="UPP_synth-like_CS"/>
</dbReference>
<gene>
    <name evidence="5" type="ORF">KFE25_003031</name>
</gene>
<dbReference type="FunFam" id="3.40.1180.10:FF:000005">
    <property type="entry name" value="Alkyl transferase"/>
    <property type="match status" value="1"/>
</dbReference>
<dbReference type="EC" id="2.5.1.-" evidence="4"/>
<accession>A0A8J6C4P7</accession>
<comment type="caution">
    <text evidence="5">The sequence shown here is derived from an EMBL/GenBank/DDBJ whole genome shotgun (WGS) entry which is preliminary data.</text>
</comment>
<dbReference type="Gene3D" id="3.40.1180.10">
    <property type="entry name" value="Decaprenyl diphosphate synthase-like"/>
    <property type="match status" value="1"/>
</dbReference>
<keyword evidence="2 4" id="KW-0808">Transferase</keyword>
<dbReference type="PANTHER" id="PTHR10291:SF43">
    <property type="entry name" value="DEHYDRODOLICHYL DIPHOSPHATE SYNTHASE COMPLEX SUBUNIT DHDDS"/>
    <property type="match status" value="1"/>
</dbReference>
<name>A0A8J6C4P7_DIALT</name>
<dbReference type="Proteomes" id="UP000751190">
    <property type="component" value="Unassembled WGS sequence"/>
</dbReference>
<evidence type="ECO:0000313" key="5">
    <source>
        <dbReference type="EMBL" id="KAG8458496.1"/>
    </source>
</evidence>
<reference evidence="5" key="1">
    <citation type="submission" date="2021-05" db="EMBL/GenBank/DDBJ databases">
        <title>The genome of the haptophyte Pavlova lutheri (Diacronema luteri, Pavlovales) - a model for lipid biosynthesis in eukaryotic algae.</title>
        <authorList>
            <person name="Hulatt C.J."/>
            <person name="Posewitz M.C."/>
        </authorList>
    </citation>
    <scope>NUCLEOTIDE SEQUENCE</scope>
    <source>
        <strain evidence="5">NIVA-4/92</strain>
    </source>
</reference>
<keyword evidence="6" id="KW-1185">Reference proteome</keyword>
<evidence type="ECO:0000256" key="3">
    <source>
        <dbReference type="ARBA" id="ARBA00022842"/>
    </source>
</evidence>
<dbReference type="Pfam" id="PF01255">
    <property type="entry name" value="Prenyltransf"/>
    <property type="match status" value="1"/>
</dbReference>
<evidence type="ECO:0000256" key="1">
    <source>
        <dbReference type="ARBA" id="ARBA00005432"/>
    </source>
</evidence>
<proteinExistence type="inferred from homology"/>
<dbReference type="OrthoDB" id="4173905at2759"/>
<evidence type="ECO:0000256" key="2">
    <source>
        <dbReference type="ARBA" id="ARBA00022679"/>
    </source>
</evidence>
<dbReference type="EMBL" id="JAGTXO010000050">
    <property type="protein sequence ID" value="KAG8458496.1"/>
    <property type="molecule type" value="Genomic_DNA"/>
</dbReference>
<evidence type="ECO:0000256" key="4">
    <source>
        <dbReference type="RuleBase" id="RU363018"/>
    </source>
</evidence>
<comment type="similarity">
    <text evidence="1 4">Belongs to the UPP synthase family.</text>
</comment>
<keyword evidence="3" id="KW-0460">Magnesium</keyword>
<dbReference type="CDD" id="cd00475">
    <property type="entry name" value="Cis_IPPS"/>
    <property type="match status" value="1"/>
</dbReference>
<dbReference type="OMA" id="FDRRDLW"/>
<evidence type="ECO:0000313" key="6">
    <source>
        <dbReference type="Proteomes" id="UP000751190"/>
    </source>
</evidence>
<dbReference type="HAMAP" id="MF_01139">
    <property type="entry name" value="ISPT"/>
    <property type="match status" value="1"/>
</dbReference>
<protein>
    <recommendedName>
        <fullName evidence="4">Alkyl transferase</fullName>
        <ecNumber evidence="4">2.5.1.-</ecNumber>
    </recommendedName>
</protein>
<dbReference type="GO" id="GO:0045547">
    <property type="term" value="F:ditrans,polycis-polyprenyl diphosphate synthase [(2E,6E)-farnesyl diphosphate specific] activity"/>
    <property type="evidence" value="ECO:0007669"/>
    <property type="project" value="TreeGrafter"/>
</dbReference>
<dbReference type="SUPFAM" id="SSF64005">
    <property type="entry name" value="Undecaprenyl diphosphate synthase"/>
    <property type="match status" value="1"/>
</dbReference>
<dbReference type="GO" id="GO:0016094">
    <property type="term" value="P:polyprenol biosynthetic process"/>
    <property type="evidence" value="ECO:0007669"/>
    <property type="project" value="TreeGrafter"/>
</dbReference>